<dbReference type="HAMAP" id="MF_01331_B">
    <property type="entry name" value="Ribosomal_uL22_B"/>
    <property type="match status" value="1"/>
</dbReference>
<dbReference type="Proteomes" id="UP000176376">
    <property type="component" value="Unassembled WGS sequence"/>
</dbReference>
<evidence type="ECO:0000256" key="7">
    <source>
        <dbReference type="HAMAP-Rule" id="MF_01331"/>
    </source>
</evidence>
<comment type="function">
    <text evidence="7">The globular domain of the protein is located near the polypeptide exit tunnel on the outside of the subunit, while an extended beta-hairpin is found that lines the wall of the exit tunnel in the center of the 70S ribosome.</text>
</comment>
<organism evidence="11 12">
    <name type="scientific">Candidatus Roizmanbacteria bacterium RIFCSPLOWO2_02_FULL_38_10</name>
    <dbReference type="NCBI Taxonomy" id="1802074"/>
    <lineage>
        <taxon>Bacteria</taxon>
        <taxon>Candidatus Roizmaniibacteriota</taxon>
    </lineage>
</organism>
<evidence type="ECO:0000256" key="9">
    <source>
        <dbReference type="RuleBase" id="RU004006"/>
    </source>
</evidence>
<name>A0A1F7JK97_9BACT</name>
<dbReference type="InterPro" id="IPR036394">
    <property type="entry name" value="Ribosomal_uL22_sf"/>
</dbReference>
<keyword evidence="4 7" id="KW-0689">Ribosomal protein</keyword>
<evidence type="ECO:0000313" key="12">
    <source>
        <dbReference type="Proteomes" id="UP000176376"/>
    </source>
</evidence>
<keyword evidence="3 7" id="KW-0694">RNA-binding</keyword>
<keyword evidence="2 7" id="KW-0699">rRNA-binding</keyword>
<dbReference type="InterPro" id="IPR001063">
    <property type="entry name" value="Ribosomal_uL22"/>
</dbReference>
<comment type="similarity">
    <text evidence="1 7 8">Belongs to the universal ribosomal protein uL22 family.</text>
</comment>
<evidence type="ECO:0000256" key="6">
    <source>
        <dbReference type="ARBA" id="ARBA00035207"/>
    </source>
</evidence>
<dbReference type="Gene3D" id="3.90.470.10">
    <property type="entry name" value="Ribosomal protein L22/L17"/>
    <property type="match status" value="1"/>
</dbReference>
<evidence type="ECO:0000256" key="4">
    <source>
        <dbReference type="ARBA" id="ARBA00022980"/>
    </source>
</evidence>
<evidence type="ECO:0000256" key="10">
    <source>
        <dbReference type="RuleBase" id="RU004008"/>
    </source>
</evidence>
<dbReference type="STRING" id="1802074.A3J15_00425"/>
<dbReference type="GO" id="GO:0022625">
    <property type="term" value="C:cytosolic large ribosomal subunit"/>
    <property type="evidence" value="ECO:0007669"/>
    <property type="project" value="TreeGrafter"/>
</dbReference>
<sequence>MEVQAYIKHIKISPKKLRFLVTDIKSKTPQEALELLPLSSKRGANFLYKAIQSAVSNAKTRITSDIADLRFKEILVESGAALKRYRAASKGRANTYKRRSSHIKVVLVSDNKRKVTTVKPVVDVKKVNNQKK</sequence>
<evidence type="ECO:0000256" key="8">
    <source>
        <dbReference type="RuleBase" id="RU004005"/>
    </source>
</evidence>
<dbReference type="Pfam" id="PF00237">
    <property type="entry name" value="Ribosomal_L22"/>
    <property type="match status" value="1"/>
</dbReference>
<evidence type="ECO:0000256" key="2">
    <source>
        <dbReference type="ARBA" id="ARBA00022730"/>
    </source>
</evidence>
<dbReference type="AlphaFoldDB" id="A0A1F7JK97"/>
<dbReference type="InterPro" id="IPR047867">
    <property type="entry name" value="Ribosomal_uL22_bac/org-type"/>
</dbReference>
<accession>A0A1F7JK97</accession>
<comment type="caution">
    <text evidence="11">The sequence shown here is derived from an EMBL/GenBank/DDBJ whole genome shotgun (WGS) entry which is preliminary data.</text>
</comment>
<evidence type="ECO:0000256" key="5">
    <source>
        <dbReference type="ARBA" id="ARBA00023274"/>
    </source>
</evidence>
<reference evidence="11 12" key="1">
    <citation type="journal article" date="2016" name="Nat. Commun.">
        <title>Thousands of microbial genomes shed light on interconnected biogeochemical processes in an aquifer system.</title>
        <authorList>
            <person name="Anantharaman K."/>
            <person name="Brown C.T."/>
            <person name="Hug L.A."/>
            <person name="Sharon I."/>
            <person name="Castelle C.J."/>
            <person name="Probst A.J."/>
            <person name="Thomas B.C."/>
            <person name="Singh A."/>
            <person name="Wilkins M.J."/>
            <person name="Karaoz U."/>
            <person name="Brodie E.L."/>
            <person name="Williams K.H."/>
            <person name="Hubbard S.S."/>
            <person name="Banfield J.F."/>
        </authorList>
    </citation>
    <scope>NUCLEOTIDE SEQUENCE [LARGE SCALE GENOMIC DNA]</scope>
</reference>
<gene>
    <name evidence="7" type="primary">rplV</name>
    <name evidence="11" type="ORF">A3J15_00425</name>
</gene>
<dbReference type="SUPFAM" id="SSF54843">
    <property type="entry name" value="Ribosomal protein L22"/>
    <property type="match status" value="1"/>
</dbReference>
<dbReference type="GO" id="GO:0019843">
    <property type="term" value="F:rRNA binding"/>
    <property type="evidence" value="ECO:0007669"/>
    <property type="project" value="UniProtKB-UniRule"/>
</dbReference>
<keyword evidence="5 7" id="KW-0687">Ribonucleoprotein</keyword>
<comment type="subunit">
    <text evidence="7 9">Part of the 50S ribosomal subunit.</text>
</comment>
<dbReference type="GO" id="GO:0006412">
    <property type="term" value="P:translation"/>
    <property type="evidence" value="ECO:0007669"/>
    <property type="project" value="UniProtKB-UniRule"/>
</dbReference>
<dbReference type="PANTHER" id="PTHR13501">
    <property type="entry name" value="CHLOROPLAST 50S RIBOSOMAL PROTEIN L22-RELATED"/>
    <property type="match status" value="1"/>
</dbReference>
<comment type="function">
    <text evidence="7 10">This protein binds specifically to 23S rRNA; its binding is stimulated by other ribosomal proteins, e.g., L4, L17, and L20. It is important during the early stages of 50S assembly. It makes multiple contacts with different domains of the 23S rRNA in the assembled 50S subunit and ribosome.</text>
</comment>
<dbReference type="PANTHER" id="PTHR13501:SF8">
    <property type="entry name" value="LARGE RIBOSOMAL SUBUNIT PROTEIN UL22M"/>
    <property type="match status" value="1"/>
</dbReference>
<proteinExistence type="inferred from homology"/>
<evidence type="ECO:0000313" key="11">
    <source>
        <dbReference type="EMBL" id="OGK56030.1"/>
    </source>
</evidence>
<dbReference type="NCBIfam" id="TIGR01044">
    <property type="entry name" value="rplV_bact"/>
    <property type="match status" value="1"/>
</dbReference>
<evidence type="ECO:0000256" key="3">
    <source>
        <dbReference type="ARBA" id="ARBA00022884"/>
    </source>
</evidence>
<dbReference type="InterPro" id="IPR005727">
    <property type="entry name" value="Ribosomal_uL22_bac/chlpt-type"/>
</dbReference>
<evidence type="ECO:0000256" key="1">
    <source>
        <dbReference type="ARBA" id="ARBA00009451"/>
    </source>
</evidence>
<protein>
    <recommendedName>
        <fullName evidence="6 7">Large ribosomal subunit protein uL22</fullName>
    </recommendedName>
</protein>
<dbReference type="EMBL" id="MGAY01000048">
    <property type="protein sequence ID" value="OGK56030.1"/>
    <property type="molecule type" value="Genomic_DNA"/>
</dbReference>
<dbReference type="CDD" id="cd00336">
    <property type="entry name" value="Ribosomal_L22"/>
    <property type="match status" value="1"/>
</dbReference>
<dbReference type="GO" id="GO:0003735">
    <property type="term" value="F:structural constituent of ribosome"/>
    <property type="evidence" value="ECO:0007669"/>
    <property type="project" value="InterPro"/>
</dbReference>